<dbReference type="AlphaFoldDB" id="A0A8J3R2N0"/>
<comment type="caution">
    <text evidence="1">The sequence shown here is derived from an EMBL/GenBank/DDBJ whole genome shotgun (WGS) entry which is preliminary data.</text>
</comment>
<accession>A0A8J3R2N0</accession>
<dbReference type="EMBL" id="BONZ01000102">
    <property type="protein sequence ID" value="GIH20669.1"/>
    <property type="molecule type" value="Genomic_DNA"/>
</dbReference>
<reference evidence="1" key="1">
    <citation type="submission" date="2021-01" db="EMBL/GenBank/DDBJ databases">
        <title>Whole genome shotgun sequence of Rugosimonospora africana NBRC 104875.</title>
        <authorList>
            <person name="Komaki H."/>
            <person name="Tamura T."/>
        </authorList>
    </citation>
    <scope>NUCLEOTIDE SEQUENCE</scope>
    <source>
        <strain evidence="1">NBRC 104875</strain>
    </source>
</reference>
<proteinExistence type="predicted"/>
<organism evidence="1 2">
    <name type="scientific">Rugosimonospora africana</name>
    <dbReference type="NCBI Taxonomy" id="556532"/>
    <lineage>
        <taxon>Bacteria</taxon>
        <taxon>Bacillati</taxon>
        <taxon>Actinomycetota</taxon>
        <taxon>Actinomycetes</taxon>
        <taxon>Micromonosporales</taxon>
        <taxon>Micromonosporaceae</taxon>
        <taxon>Rugosimonospora</taxon>
    </lineage>
</organism>
<sequence length="110" mass="11939">MNSTWTHLITSVLSVLGAGGGLGAAAAAALRWHKTKADTADVLTDTALTLIEPLRVRIQDLDREILRLRYEARQTAAELRRLRTAILDPAATLDGLRRLAVNADRDPSPS</sequence>
<evidence type="ECO:0000313" key="1">
    <source>
        <dbReference type="EMBL" id="GIH20669.1"/>
    </source>
</evidence>
<name>A0A8J3R2N0_9ACTN</name>
<evidence type="ECO:0000313" key="2">
    <source>
        <dbReference type="Proteomes" id="UP000642748"/>
    </source>
</evidence>
<dbReference type="RefSeq" id="WP_203924091.1">
    <property type="nucleotide sequence ID" value="NZ_BONZ01000102.1"/>
</dbReference>
<gene>
    <name evidence="1" type="ORF">Raf01_88410</name>
</gene>
<keyword evidence="2" id="KW-1185">Reference proteome</keyword>
<protein>
    <submittedName>
        <fullName evidence="1">Uncharacterized protein</fullName>
    </submittedName>
</protein>
<dbReference type="Proteomes" id="UP000642748">
    <property type="component" value="Unassembled WGS sequence"/>
</dbReference>